<dbReference type="HOGENOM" id="CLU_106288_1_0_5"/>
<dbReference type="OrthoDB" id="7277369at2"/>
<evidence type="ECO:0000256" key="5">
    <source>
        <dbReference type="ARBA" id="ARBA00023136"/>
    </source>
</evidence>
<organism evidence="7 8">
    <name type="scientific">Candidatus Phaeomarinibacter ectocarpi</name>
    <dbReference type="NCBI Taxonomy" id="1458461"/>
    <lineage>
        <taxon>Bacteria</taxon>
        <taxon>Pseudomonadati</taxon>
        <taxon>Pseudomonadota</taxon>
        <taxon>Alphaproteobacteria</taxon>
        <taxon>Hyphomicrobiales</taxon>
        <taxon>Parvibaculaceae</taxon>
        <taxon>Candidatus Phaeomarinibacter</taxon>
    </lineage>
</organism>
<proteinExistence type="predicted"/>
<keyword evidence="2" id="KW-1003">Cell membrane</keyword>
<accession>X5MBN9</accession>
<dbReference type="STRING" id="1458461.BN1012_Phect143"/>
<dbReference type="GO" id="GO:0005886">
    <property type="term" value="C:plasma membrane"/>
    <property type="evidence" value="ECO:0007669"/>
    <property type="project" value="UniProtKB-SubCell"/>
</dbReference>
<dbReference type="RefSeq" id="WP_043949334.1">
    <property type="nucleotide sequence ID" value="NZ_HG966617.1"/>
</dbReference>
<feature type="transmembrane region" description="Helical" evidence="6">
    <location>
        <begin position="57"/>
        <end position="78"/>
    </location>
</feature>
<reference evidence="7 8" key="1">
    <citation type="journal article" date="2014" name="Front. Genet.">
        <title>Genome and metabolic network of "Candidatus Phaeomarinobacter ectocarpi" Ec32, a new candidate genus of Alphaproteobacteria frequently associated with brown algae.</title>
        <authorList>
            <person name="Dittami S.M."/>
            <person name="Barbeyron T."/>
            <person name="Boyen C."/>
            <person name="Cambefort J."/>
            <person name="Collet G."/>
            <person name="Delage L."/>
            <person name="Gobet A."/>
            <person name="Groisillier A."/>
            <person name="Leblanc C."/>
            <person name="Michel G."/>
            <person name="Scornet D."/>
            <person name="Siegel A."/>
            <person name="Tapia J.E."/>
            <person name="Tonon T."/>
        </authorList>
    </citation>
    <scope>NUCLEOTIDE SEQUENCE [LARGE SCALE GENOMIC DNA]</scope>
    <source>
        <strain evidence="7 8">Ec32</strain>
    </source>
</reference>
<dbReference type="AlphaFoldDB" id="X5MBN9"/>
<dbReference type="EMBL" id="HG966617">
    <property type="protein sequence ID" value="CDO58357.1"/>
    <property type="molecule type" value="Genomic_DNA"/>
</dbReference>
<feature type="transmembrane region" description="Helical" evidence="6">
    <location>
        <begin position="134"/>
        <end position="155"/>
    </location>
</feature>
<dbReference type="PANTHER" id="PTHR42709">
    <property type="entry name" value="ALKALINE PHOSPHATASE LIKE PROTEIN"/>
    <property type="match status" value="1"/>
</dbReference>
<name>X5MBN9_9HYPH</name>
<evidence type="ECO:0000313" key="7">
    <source>
        <dbReference type="EMBL" id="CDO58357.1"/>
    </source>
</evidence>
<dbReference type="PANTHER" id="PTHR42709:SF6">
    <property type="entry name" value="UNDECAPRENYL PHOSPHATE TRANSPORTER A"/>
    <property type="match status" value="1"/>
</dbReference>
<dbReference type="InterPro" id="IPR051311">
    <property type="entry name" value="DedA_domain"/>
</dbReference>
<feature type="transmembrane region" description="Helical" evidence="6">
    <location>
        <begin position="20"/>
        <end position="45"/>
    </location>
</feature>
<evidence type="ECO:0000256" key="3">
    <source>
        <dbReference type="ARBA" id="ARBA00022692"/>
    </source>
</evidence>
<evidence type="ECO:0000256" key="1">
    <source>
        <dbReference type="ARBA" id="ARBA00004651"/>
    </source>
</evidence>
<keyword evidence="3 6" id="KW-0812">Transmembrane</keyword>
<evidence type="ECO:0000256" key="2">
    <source>
        <dbReference type="ARBA" id="ARBA00022475"/>
    </source>
</evidence>
<evidence type="ECO:0000256" key="6">
    <source>
        <dbReference type="SAM" id="Phobius"/>
    </source>
</evidence>
<evidence type="ECO:0008006" key="9">
    <source>
        <dbReference type="Google" id="ProtNLM"/>
    </source>
</evidence>
<keyword evidence="5 6" id="KW-0472">Membrane</keyword>
<comment type="subcellular location">
    <subcellularLocation>
        <location evidence="1">Cell membrane</location>
        <topology evidence="1">Multi-pass membrane protein</topology>
    </subcellularLocation>
</comment>
<protein>
    <recommendedName>
        <fullName evidence="9">DedA family protein</fullName>
    </recommendedName>
</protein>
<keyword evidence="8" id="KW-1185">Reference proteome</keyword>
<dbReference type="Proteomes" id="UP000032160">
    <property type="component" value="Chromosome I"/>
</dbReference>
<dbReference type="KEGG" id="pect:BN1012_Phect143"/>
<feature type="transmembrane region" description="Helical" evidence="6">
    <location>
        <begin position="167"/>
        <end position="186"/>
    </location>
</feature>
<evidence type="ECO:0000256" key="4">
    <source>
        <dbReference type="ARBA" id="ARBA00022989"/>
    </source>
</evidence>
<evidence type="ECO:0000313" key="8">
    <source>
        <dbReference type="Proteomes" id="UP000032160"/>
    </source>
</evidence>
<sequence length="204" mass="21891">MDLSYEGLLALIESFSDNQLLVMLAITIGTLILEDAATVTAALLASEDVLPHSAALLSLYVGILFGDLGLYGLGAAAARWPRARRWVSEHRIMRGREFLEGSLFVTLFGARCIPGMRLPTYTAAGFVGIPFPRFALYAGALAAGWSTGLYTIIAILGETVLNELGPWRWGVAAFVIALAIVLPRVTEKIIKSRSQKAAAPTDTP</sequence>
<keyword evidence="4 6" id="KW-1133">Transmembrane helix</keyword>
<gene>
    <name evidence="7" type="ORF">BN1012_Phect143</name>
</gene>